<dbReference type="GO" id="GO:0008444">
    <property type="term" value="F:CDP-diacylglycerol-glycerol-3-phosphate 3-phosphatidyltransferase activity"/>
    <property type="evidence" value="ECO:0007669"/>
    <property type="project" value="InterPro"/>
</dbReference>
<dbReference type="Pfam" id="PF13091">
    <property type="entry name" value="PLDc_2"/>
    <property type="match status" value="1"/>
</dbReference>
<dbReference type="PROSITE" id="PS50035">
    <property type="entry name" value="PLD"/>
    <property type="match status" value="1"/>
</dbReference>
<dbReference type="Proteomes" id="UP000254020">
    <property type="component" value="Unassembled WGS sequence"/>
</dbReference>
<feature type="domain" description="PLD phosphodiesterase" evidence="8">
    <location>
        <begin position="384"/>
        <end position="411"/>
    </location>
</feature>
<evidence type="ECO:0000256" key="7">
    <source>
        <dbReference type="ARBA" id="ARBA00023264"/>
    </source>
</evidence>
<dbReference type="Gene3D" id="3.30.870.10">
    <property type="entry name" value="Endonuclease Chain A"/>
    <property type="match status" value="2"/>
</dbReference>
<dbReference type="InterPro" id="IPR016270">
    <property type="entry name" value="PGS1"/>
</dbReference>
<gene>
    <name evidence="9" type="primary">pssA</name>
    <name evidence="9" type="ORF">NCTC9504_01888</name>
</gene>
<dbReference type="GO" id="GO:0005829">
    <property type="term" value="C:cytosol"/>
    <property type="evidence" value="ECO:0007669"/>
    <property type="project" value="TreeGrafter"/>
</dbReference>
<evidence type="ECO:0000256" key="5">
    <source>
        <dbReference type="ARBA" id="ARBA00023098"/>
    </source>
</evidence>
<comment type="similarity">
    <text evidence="1">Belongs to the CDP-alcohol phosphatidyltransferase class-II family.</text>
</comment>
<evidence type="ECO:0000256" key="4">
    <source>
        <dbReference type="ARBA" id="ARBA00022737"/>
    </source>
</evidence>
<dbReference type="CDD" id="cd09136">
    <property type="entry name" value="PLDc_PSS_G_neg_2"/>
    <property type="match status" value="1"/>
</dbReference>
<evidence type="ECO:0000256" key="2">
    <source>
        <dbReference type="ARBA" id="ARBA00022516"/>
    </source>
</evidence>
<dbReference type="SUPFAM" id="SSF56024">
    <property type="entry name" value="Phospholipase D/nuclease"/>
    <property type="match status" value="2"/>
</dbReference>
<evidence type="ECO:0000313" key="9">
    <source>
        <dbReference type="EMBL" id="STU63195.1"/>
    </source>
</evidence>
<dbReference type="InterPro" id="IPR025202">
    <property type="entry name" value="PLD-like_dom"/>
</dbReference>
<dbReference type="EMBL" id="UGMA01000005">
    <property type="protein sequence ID" value="STU63195.1"/>
    <property type="molecule type" value="Genomic_DNA"/>
</dbReference>
<dbReference type="PANTHER" id="PTHR12586">
    <property type="entry name" value="CDP-DIACYLGLYCEROL--SERINE O-PHOSPHATIDYLTRANSFERASE"/>
    <property type="match status" value="1"/>
</dbReference>
<sequence>MTTLAGSNGIIARLRRLHGTEDPSINREETHCDVVKIKRNKHQQHLAQLPKLSQSVDDVEFFYAPAEFREALLTRIAHATQRICIIALYLEQDDGGKGILQALYDAKRQRPELDVRVLVDWHRAQRGRIGAAASNTNADWYCRMANENPGVDIPVYGVPINTREALGVLHFKGFIIDDCVLYSGASLNDVYLHQHDKYRYDRYQCIRNGKMADIMFDWVDNNLVQGRGVNRLDRPDRPRSPEIKNDIRQYRQELRDRSYHFVGTAGDEELSVTPLVGLGKSSLLNKTIFHLMPCAEHKLTICTPYFNLPAVLVRNIIQLLRDGKQVEIIVGDKTANDFYIPEDQPFKIIGALPYLYEINLRRFLSRLQYYVNTDQLIVRLWKDDDNSYHLKGMWVDDEWMLLTGNNLNPRAWRLDLENAILIHDPKRQLGAMREKELKLIRTHTTVVKHYRDLQSIADYPVKVRKLIRRLRRIRIDRLISRIL</sequence>
<proteinExistence type="inferred from homology"/>
<organism evidence="9 10">
    <name type="scientific">Klebsiella pneumoniae subsp. pneumoniae</name>
    <dbReference type="NCBI Taxonomy" id="72407"/>
    <lineage>
        <taxon>Bacteria</taxon>
        <taxon>Pseudomonadati</taxon>
        <taxon>Pseudomonadota</taxon>
        <taxon>Gammaproteobacteria</taxon>
        <taxon>Enterobacterales</taxon>
        <taxon>Enterobacteriaceae</taxon>
        <taxon>Klebsiella/Raoultella group</taxon>
        <taxon>Klebsiella</taxon>
        <taxon>Klebsiella pneumoniae complex</taxon>
    </lineage>
</organism>
<dbReference type="SMART" id="SM00155">
    <property type="entry name" value="PLDc"/>
    <property type="match status" value="2"/>
</dbReference>
<evidence type="ECO:0000256" key="3">
    <source>
        <dbReference type="ARBA" id="ARBA00022679"/>
    </source>
</evidence>
<evidence type="ECO:0000256" key="6">
    <source>
        <dbReference type="ARBA" id="ARBA00023209"/>
    </source>
</evidence>
<keyword evidence="2" id="KW-0444">Lipid biosynthesis</keyword>
<dbReference type="CDD" id="cd09134">
    <property type="entry name" value="PLDc_PSS_G_neg_1"/>
    <property type="match status" value="1"/>
</dbReference>
<evidence type="ECO:0000259" key="8">
    <source>
        <dbReference type="PROSITE" id="PS50035"/>
    </source>
</evidence>
<protein>
    <submittedName>
        <fullName evidence="9">CDP-diacylglycerol--serine O-phosphatidyltransferase</fullName>
        <ecNumber evidence="9">2.7.8.8</ecNumber>
    </submittedName>
</protein>
<dbReference type="PANTHER" id="PTHR12586:SF1">
    <property type="entry name" value="CDP-DIACYLGLYCEROL--GLYCEROL-3-PHOSPHATE 3-PHOSPHATIDYLTRANSFERASE, MITOCHONDRIAL"/>
    <property type="match status" value="1"/>
</dbReference>
<evidence type="ECO:0000313" key="10">
    <source>
        <dbReference type="Proteomes" id="UP000254020"/>
    </source>
</evidence>
<reference evidence="9 10" key="1">
    <citation type="submission" date="2018-06" db="EMBL/GenBank/DDBJ databases">
        <authorList>
            <consortium name="Pathogen Informatics"/>
            <person name="Doyle S."/>
        </authorList>
    </citation>
    <scope>NUCLEOTIDE SEQUENCE [LARGE SCALE GENOMIC DNA]</scope>
    <source>
        <strain evidence="9 10">NCTC9504</strain>
    </source>
</reference>
<dbReference type="FunFam" id="3.30.870.10:FF:000006">
    <property type="entry name" value="CDP-diacylglycerol--serine O-phosphatidyltransferase"/>
    <property type="match status" value="1"/>
</dbReference>
<dbReference type="AlphaFoldDB" id="A0A377Z725"/>
<accession>A0A377Z725</accession>
<keyword evidence="6" id="KW-0594">Phospholipid biosynthesis</keyword>
<dbReference type="FunFam" id="3.30.870.10:FF:000008">
    <property type="entry name" value="CDP-diacylglycerol--serine O-phosphatidyltransferase"/>
    <property type="match status" value="1"/>
</dbReference>
<dbReference type="GO" id="GO:0003882">
    <property type="term" value="F:CDP-diacylglycerol-serine O-phosphatidyltransferase activity"/>
    <property type="evidence" value="ECO:0007669"/>
    <property type="project" value="UniProtKB-EC"/>
</dbReference>
<dbReference type="EC" id="2.7.8.8" evidence="9"/>
<evidence type="ECO:0000256" key="1">
    <source>
        <dbReference type="ARBA" id="ARBA00010682"/>
    </source>
</evidence>
<keyword evidence="7" id="KW-1208">Phospholipid metabolism</keyword>
<keyword evidence="4" id="KW-0677">Repeat</keyword>
<keyword evidence="3 9" id="KW-0808">Transferase</keyword>
<dbReference type="NCBIfam" id="NF006946">
    <property type="entry name" value="PRK09428.1"/>
    <property type="match status" value="1"/>
</dbReference>
<dbReference type="PIRSF" id="PIRSF000850">
    <property type="entry name" value="Phospholipase_D_PSS"/>
    <property type="match status" value="1"/>
</dbReference>
<dbReference type="GO" id="GO:0032049">
    <property type="term" value="P:cardiolipin biosynthetic process"/>
    <property type="evidence" value="ECO:0007669"/>
    <property type="project" value="InterPro"/>
</dbReference>
<dbReference type="InterPro" id="IPR001736">
    <property type="entry name" value="PLipase_D/transphosphatidylase"/>
</dbReference>
<keyword evidence="5" id="KW-0443">Lipid metabolism</keyword>
<name>A0A377Z725_KLEPN</name>